<dbReference type="RefSeq" id="WP_269950710.1">
    <property type="nucleotide sequence ID" value="NZ_CP104760.1"/>
</dbReference>
<dbReference type="SUPFAM" id="SSF53955">
    <property type="entry name" value="Lysozyme-like"/>
    <property type="match status" value="1"/>
</dbReference>
<evidence type="ECO:0000256" key="3">
    <source>
        <dbReference type="ARBA" id="ARBA00023200"/>
    </source>
</evidence>
<dbReference type="InterPro" id="IPR051018">
    <property type="entry name" value="Bacteriophage_GH24"/>
</dbReference>
<sequence length="266" mass="30187">METITSPVGKGAVNRPQDVVVVQKLLRENGFPALRVDGICGSNTLKAIIDYQKRLYHLPDGIVTPGRKTLQHLTQNASPPRGPQGATSTNRQGTRRQPRQILPSYRCLRLLMQYEQLHTLPYDDQTSMTIDSWTSGATIGYGHWISRKSDFAQYKEGISESDAEALFARDLKPFIATVRDYVKVDLTQNEFDALLIFAFNIGSRDDRHHAGFYYSTVLKIINGESGENLDNAWMRYTLSHGKPMRGLINRRKSELKVYHEGVYLKI</sequence>
<dbReference type="GO" id="GO:0016998">
    <property type="term" value="P:cell wall macromolecule catabolic process"/>
    <property type="evidence" value="ECO:0007669"/>
    <property type="project" value="InterPro"/>
</dbReference>
<proteinExistence type="inferred from homology"/>
<organism evidence="7 8">
    <name type="scientific">Pantoea piersonii</name>
    <dbReference type="NCBI Taxonomy" id="2364647"/>
    <lineage>
        <taxon>Bacteria</taxon>
        <taxon>Pseudomonadati</taxon>
        <taxon>Pseudomonadota</taxon>
        <taxon>Gammaproteobacteria</taxon>
        <taxon>Enterobacterales</taxon>
        <taxon>Erwiniaceae</taxon>
        <taxon>Pantoea</taxon>
    </lineage>
</organism>
<dbReference type="Proteomes" id="UP001211544">
    <property type="component" value="Plasmid pGABEKP28_2"/>
</dbReference>
<comment type="catalytic activity">
    <reaction evidence="4">
        <text>Hydrolysis of (1-&gt;4)-beta-linkages between N-acetylmuramic acid and N-acetyl-D-glucosamine residues in a peptidoglycan and between N-acetyl-D-glucosamine residues in chitodextrins.</text>
        <dbReference type="EC" id="3.2.1.17"/>
    </reaction>
</comment>
<evidence type="ECO:0000313" key="7">
    <source>
        <dbReference type="EMBL" id="WBG93439.1"/>
    </source>
</evidence>
<comment type="similarity">
    <text evidence="4">Belongs to the glycosyl hydrolase 24 family.</text>
</comment>
<evidence type="ECO:0000259" key="6">
    <source>
        <dbReference type="Pfam" id="PF01471"/>
    </source>
</evidence>
<dbReference type="Pfam" id="PF00959">
    <property type="entry name" value="Phage_lysozyme"/>
    <property type="match status" value="1"/>
</dbReference>
<dbReference type="AlphaFoldDB" id="A0AAJ5UC12"/>
<dbReference type="InterPro" id="IPR036366">
    <property type="entry name" value="PGBDSf"/>
</dbReference>
<accession>A0AAJ5UC12</accession>
<name>A0AAJ5UC12_9GAMM</name>
<dbReference type="Pfam" id="PF01471">
    <property type="entry name" value="PG_binding_1"/>
    <property type="match status" value="1"/>
</dbReference>
<protein>
    <recommendedName>
        <fullName evidence="4">Lysozyme</fullName>
        <ecNumber evidence="4">3.2.1.17</ecNumber>
    </recommendedName>
</protein>
<feature type="region of interest" description="Disordered" evidence="5">
    <location>
        <begin position="73"/>
        <end position="98"/>
    </location>
</feature>
<dbReference type="GO" id="GO:0003796">
    <property type="term" value="F:lysozyme activity"/>
    <property type="evidence" value="ECO:0007669"/>
    <property type="project" value="UniProtKB-EC"/>
</dbReference>
<dbReference type="InterPro" id="IPR036365">
    <property type="entry name" value="PGBD-like_sf"/>
</dbReference>
<keyword evidence="3" id="KW-1035">Host cytoplasm</keyword>
<dbReference type="GO" id="GO:0042742">
    <property type="term" value="P:defense response to bacterium"/>
    <property type="evidence" value="ECO:0007669"/>
    <property type="project" value="UniProtKB-KW"/>
</dbReference>
<dbReference type="Gene3D" id="1.10.101.10">
    <property type="entry name" value="PGBD-like superfamily/PGBD"/>
    <property type="match status" value="1"/>
</dbReference>
<evidence type="ECO:0000256" key="5">
    <source>
        <dbReference type="SAM" id="MobiDB-lite"/>
    </source>
</evidence>
<dbReference type="PANTHER" id="PTHR38107:SF3">
    <property type="entry name" value="LYSOZYME RRRD-RELATED"/>
    <property type="match status" value="1"/>
</dbReference>
<dbReference type="EMBL" id="CP104760">
    <property type="protein sequence ID" value="WBG93439.1"/>
    <property type="molecule type" value="Genomic_DNA"/>
</dbReference>
<dbReference type="InterPro" id="IPR002477">
    <property type="entry name" value="Peptidoglycan-bd-like"/>
</dbReference>
<evidence type="ECO:0000256" key="4">
    <source>
        <dbReference type="RuleBase" id="RU003788"/>
    </source>
</evidence>
<keyword evidence="4" id="KW-0326">Glycosidase</keyword>
<evidence type="ECO:0000313" key="8">
    <source>
        <dbReference type="Proteomes" id="UP001211544"/>
    </source>
</evidence>
<evidence type="ECO:0000256" key="1">
    <source>
        <dbReference type="ARBA" id="ARBA00022529"/>
    </source>
</evidence>
<feature type="domain" description="Peptidoglycan binding-like" evidence="6">
    <location>
        <begin position="17"/>
        <end position="65"/>
    </location>
</feature>
<dbReference type="InterPro" id="IPR002196">
    <property type="entry name" value="Glyco_hydro_24"/>
</dbReference>
<dbReference type="CDD" id="cd00737">
    <property type="entry name" value="lyz_endolysin_autolysin"/>
    <property type="match status" value="1"/>
</dbReference>
<dbReference type="PANTHER" id="PTHR38107">
    <property type="match status" value="1"/>
</dbReference>
<dbReference type="EC" id="3.2.1.17" evidence="4"/>
<dbReference type="GO" id="GO:0009253">
    <property type="term" value="P:peptidoglycan catabolic process"/>
    <property type="evidence" value="ECO:0007669"/>
    <property type="project" value="InterPro"/>
</dbReference>
<keyword evidence="4 7" id="KW-0378">Hydrolase</keyword>
<evidence type="ECO:0000256" key="2">
    <source>
        <dbReference type="ARBA" id="ARBA00022638"/>
    </source>
</evidence>
<dbReference type="Gene3D" id="1.10.530.40">
    <property type="match status" value="1"/>
</dbReference>
<keyword evidence="1 4" id="KW-0929">Antimicrobial</keyword>
<dbReference type="InterPro" id="IPR023347">
    <property type="entry name" value="Lysozyme_dom_sf"/>
</dbReference>
<gene>
    <name evidence="7" type="ORF">N5580_20995</name>
</gene>
<dbReference type="KEGG" id="kpie:N5580_20995"/>
<dbReference type="InterPro" id="IPR023346">
    <property type="entry name" value="Lysozyme-like_dom_sf"/>
</dbReference>
<geneLocation type="plasmid" evidence="7 8">
    <name>pGABEKP28_2</name>
</geneLocation>
<keyword evidence="8" id="KW-1185">Reference proteome</keyword>
<keyword evidence="7" id="KW-0614">Plasmid</keyword>
<dbReference type="GO" id="GO:0031640">
    <property type="term" value="P:killing of cells of another organism"/>
    <property type="evidence" value="ECO:0007669"/>
    <property type="project" value="UniProtKB-KW"/>
</dbReference>
<keyword evidence="2 4" id="KW-0081">Bacteriolytic enzyme</keyword>
<dbReference type="SUPFAM" id="SSF47090">
    <property type="entry name" value="PGBD-like"/>
    <property type="match status" value="1"/>
</dbReference>
<reference evidence="7 8" key="1">
    <citation type="journal article" date="2022" name="J Glob Antimicrob Resist">
        <title>First complete genome of a multidrug resistant strain of the novel human pathogen Kalamiella piersonii (GABEKP28) identified in human saliva.</title>
        <authorList>
            <person name="McDonagh F."/>
            <person name="Singh N.K."/>
            <person name="Venkateswaran K."/>
            <person name="Lonappan A.M."/>
            <person name="Hallahan B."/>
            <person name="Tuohy A."/>
            <person name="Burke L."/>
            <person name="Kovarova A."/>
            <person name="Miliotis G."/>
        </authorList>
    </citation>
    <scope>NUCLEOTIDE SEQUENCE [LARGE SCALE GENOMIC DNA]</scope>
    <source>
        <strain evidence="7 8">GABEKP28</strain>
    </source>
</reference>
<dbReference type="InterPro" id="IPR033907">
    <property type="entry name" value="Endolysin_autolysin"/>
</dbReference>